<dbReference type="Pfam" id="PF00672">
    <property type="entry name" value="HAMP"/>
    <property type="match status" value="1"/>
</dbReference>
<proteinExistence type="predicted"/>
<dbReference type="InterPro" id="IPR004358">
    <property type="entry name" value="Sig_transdc_His_kin-like_C"/>
</dbReference>
<dbReference type="Pfam" id="PF02518">
    <property type="entry name" value="HATPase_c"/>
    <property type="match status" value="1"/>
</dbReference>
<dbReference type="InterPro" id="IPR036097">
    <property type="entry name" value="HisK_dim/P_sf"/>
</dbReference>
<dbReference type="Gene3D" id="3.30.565.10">
    <property type="entry name" value="Histidine kinase-like ATPase, C-terminal domain"/>
    <property type="match status" value="1"/>
</dbReference>
<evidence type="ECO:0000259" key="13">
    <source>
        <dbReference type="PROSITE" id="PS50109"/>
    </source>
</evidence>
<evidence type="ECO:0000256" key="2">
    <source>
        <dbReference type="ARBA" id="ARBA00004651"/>
    </source>
</evidence>
<dbReference type="SMART" id="SM00388">
    <property type="entry name" value="HisKA"/>
    <property type="match status" value="1"/>
</dbReference>
<dbReference type="PRINTS" id="PR00344">
    <property type="entry name" value="BCTRLSENSOR"/>
</dbReference>
<name>A0A1E3X6M6_9BACT</name>
<sequence>MANIITRSLKSKLIVLFLLVSLVPIAIIGYVSYSSGKATIQKQFLDNLTAIAKSRENNVLTHLRRRMEQIEILAANELVQTLIEGWNKKEKGETVDEAALQKKADNFIEVELPEYHDITTFYDYTFIGESGKVYFSTDKSIVGEDMSGDEIFQRGLKEKFYTDMDIDKKTGKPTYGVIIPIFPHKAVHTKAMGVIIAGMGTVTLNKITTNRKGMFKTGEVYIVNKDGYMITESRFIKDAVLKQRVDTEPVRLFQSQRKNMTGIYPNYRGVPVVGSSAGDDIDEEFGLCWILLAEVDVSEAFAPVKALALRVMWIGIFIGLLVVPVGYFMARGITNPVRKISDIATRVAKGDFSQKVDIKSNDEIGKLASSFHKMTSDLKGLVVREKELAAKTAIAESERKKTKELIRDVSVRKRVEDELKKAFHELETTQKASLNIMEDLEIHRERLNASLREKERINQELNDFAYIISHDLKAPLRSISNLTQWMAEDYTEKFDEEGRVQLNLLLKSTRHMHNMIDGILQYSRIDRMKSLAEMVDCRKVVEQAIESILPPKNIRFQIQDELPEITIDPVQISQVFQNLFGNAIKFMDKPKGIIEVGCRDLDSFWEFYVKDNGTGIEESHFERIFQIFQTLKAGDELEGTGVGLTIVKKIIEQNGGKVSVESEVGKGSTFRFTLPKKKILSRKDAKAVKKG</sequence>
<dbReference type="PROSITE" id="PS50885">
    <property type="entry name" value="HAMP"/>
    <property type="match status" value="1"/>
</dbReference>
<dbReference type="InterPro" id="IPR036890">
    <property type="entry name" value="HATPase_C_sf"/>
</dbReference>
<dbReference type="FunFam" id="3.30.565.10:FF:000006">
    <property type="entry name" value="Sensor histidine kinase WalK"/>
    <property type="match status" value="1"/>
</dbReference>
<dbReference type="InterPro" id="IPR003661">
    <property type="entry name" value="HisK_dim/P_dom"/>
</dbReference>
<dbReference type="Proteomes" id="UP000094056">
    <property type="component" value="Unassembled WGS sequence"/>
</dbReference>
<dbReference type="InterPro" id="IPR003594">
    <property type="entry name" value="HATPase_dom"/>
</dbReference>
<dbReference type="InterPro" id="IPR050351">
    <property type="entry name" value="BphY/WalK/GraS-like"/>
</dbReference>
<keyword evidence="8 15" id="KW-0418">Kinase</keyword>
<dbReference type="Gene3D" id="1.10.287.130">
    <property type="match status" value="1"/>
</dbReference>
<dbReference type="CDD" id="cd06225">
    <property type="entry name" value="HAMP"/>
    <property type="match status" value="1"/>
</dbReference>
<dbReference type="GO" id="GO:0030295">
    <property type="term" value="F:protein kinase activator activity"/>
    <property type="evidence" value="ECO:0007669"/>
    <property type="project" value="TreeGrafter"/>
</dbReference>
<dbReference type="Gene3D" id="6.10.340.10">
    <property type="match status" value="1"/>
</dbReference>
<dbReference type="GO" id="GO:0005886">
    <property type="term" value="C:plasma membrane"/>
    <property type="evidence" value="ECO:0007669"/>
    <property type="project" value="UniProtKB-SubCell"/>
</dbReference>
<evidence type="ECO:0000259" key="14">
    <source>
        <dbReference type="PROSITE" id="PS50885"/>
    </source>
</evidence>
<comment type="subcellular location">
    <subcellularLocation>
        <location evidence="2">Cell membrane</location>
        <topology evidence="2">Multi-pass membrane protein</topology>
    </subcellularLocation>
</comment>
<dbReference type="InterPro" id="IPR003660">
    <property type="entry name" value="HAMP_dom"/>
</dbReference>
<dbReference type="EC" id="2.7.13.3" evidence="3"/>
<evidence type="ECO:0000256" key="3">
    <source>
        <dbReference type="ARBA" id="ARBA00012438"/>
    </source>
</evidence>
<evidence type="ECO:0000256" key="5">
    <source>
        <dbReference type="ARBA" id="ARBA00022553"/>
    </source>
</evidence>
<feature type="domain" description="Histidine kinase" evidence="13">
    <location>
        <begin position="467"/>
        <end position="678"/>
    </location>
</feature>
<keyword evidence="5" id="KW-0597">Phosphoprotein</keyword>
<keyword evidence="6" id="KW-0808">Transferase</keyword>
<dbReference type="GO" id="GO:0007234">
    <property type="term" value="P:osmosensory signaling via phosphorelay pathway"/>
    <property type="evidence" value="ECO:0007669"/>
    <property type="project" value="TreeGrafter"/>
</dbReference>
<protein>
    <recommendedName>
        <fullName evidence="3">histidine kinase</fullName>
        <ecNumber evidence="3">2.7.13.3</ecNumber>
    </recommendedName>
</protein>
<dbReference type="PANTHER" id="PTHR42878">
    <property type="entry name" value="TWO-COMPONENT HISTIDINE KINASE"/>
    <property type="match status" value="1"/>
</dbReference>
<evidence type="ECO:0000313" key="15">
    <source>
        <dbReference type="EMBL" id="ODS31277.1"/>
    </source>
</evidence>
<feature type="coiled-coil region" evidence="11">
    <location>
        <begin position="412"/>
        <end position="460"/>
    </location>
</feature>
<reference evidence="15 16" key="1">
    <citation type="submission" date="2016-07" db="EMBL/GenBank/DDBJ databases">
        <title>Draft genome of Scalindua rubra, obtained from a brine-seawater interface in the Red Sea, sheds light on salt adaptation in anammox bacteria.</title>
        <authorList>
            <person name="Speth D.R."/>
            <person name="Lagkouvardos I."/>
            <person name="Wang Y."/>
            <person name="Qian P.-Y."/>
            <person name="Dutilh B.E."/>
            <person name="Jetten M.S."/>
        </authorList>
    </citation>
    <scope>NUCLEOTIDE SEQUENCE [LARGE SCALE GENOMIC DNA]</scope>
    <source>
        <strain evidence="15">BSI-1</strain>
    </source>
</reference>
<evidence type="ECO:0000256" key="9">
    <source>
        <dbReference type="ARBA" id="ARBA00022989"/>
    </source>
</evidence>
<evidence type="ECO:0000313" key="16">
    <source>
        <dbReference type="Proteomes" id="UP000094056"/>
    </source>
</evidence>
<dbReference type="SUPFAM" id="SSF158472">
    <property type="entry name" value="HAMP domain-like"/>
    <property type="match status" value="1"/>
</dbReference>
<dbReference type="AlphaFoldDB" id="A0A1E3X6M6"/>
<evidence type="ECO:0000256" key="6">
    <source>
        <dbReference type="ARBA" id="ARBA00022679"/>
    </source>
</evidence>
<evidence type="ECO:0000256" key="1">
    <source>
        <dbReference type="ARBA" id="ARBA00000085"/>
    </source>
</evidence>
<keyword evidence="10 12" id="KW-0472">Membrane</keyword>
<dbReference type="SMART" id="SM00304">
    <property type="entry name" value="HAMP"/>
    <property type="match status" value="1"/>
</dbReference>
<keyword evidence="9 12" id="KW-1133">Transmembrane helix</keyword>
<dbReference type="InterPro" id="IPR033479">
    <property type="entry name" value="dCache_1"/>
</dbReference>
<dbReference type="SMART" id="SM00387">
    <property type="entry name" value="HATPase_c"/>
    <property type="match status" value="1"/>
</dbReference>
<organism evidence="15 16">
    <name type="scientific">Candidatus Scalindua rubra</name>
    <dbReference type="NCBI Taxonomy" id="1872076"/>
    <lineage>
        <taxon>Bacteria</taxon>
        <taxon>Pseudomonadati</taxon>
        <taxon>Planctomycetota</taxon>
        <taxon>Candidatus Brocadiia</taxon>
        <taxon>Candidatus Brocadiales</taxon>
        <taxon>Candidatus Scalinduaceae</taxon>
        <taxon>Candidatus Scalindua</taxon>
    </lineage>
</organism>
<evidence type="ECO:0000256" key="7">
    <source>
        <dbReference type="ARBA" id="ARBA00022692"/>
    </source>
</evidence>
<feature type="domain" description="HAMP" evidence="14">
    <location>
        <begin position="331"/>
        <end position="383"/>
    </location>
</feature>
<dbReference type="EMBL" id="MAYW01000129">
    <property type="protein sequence ID" value="ODS31277.1"/>
    <property type="molecule type" value="Genomic_DNA"/>
</dbReference>
<dbReference type="PATRIC" id="fig|1872076.5.peg.4279"/>
<dbReference type="Pfam" id="PF00512">
    <property type="entry name" value="HisKA"/>
    <property type="match status" value="1"/>
</dbReference>
<dbReference type="Pfam" id="PF02743">
    <property type="entry name" value="dCache_1"/>
    <property type="match status" value="1"/>
</dbReference>
<comment type="catalytic activity">
    <reaction evidence="1">
        <text>ATP + protein L-histidine = ADP + protein N-phospho-L-histidine.</text>
        <dbReference type="EC" id="2.7.13.3"/>
    </reaction>
</comment>
<comment type="caution">
    <text evidence="15">The sequence shown here is derived from an EMBL/GenBank/DDBJ whole genome shotgun (WGS) entry which is preliminary data.</text>
</comment>
<dbReference type="PROSITE" id="PS50109">
    <property type="entry name" value="HIS_KIN"/>
    <property type="match status" value="1"/>
</dbReference>
<evidence type="ECO:0000256" key="10">
    <source>
        <dbReference type="ARBA" id="ARBA00023136"/>
    </source>
</evidence>
<dbReference type="GO" id="GO:0000156">
    <property type="term" value="F:phosphorelay response regulator activity"/>
    <property type="evidence" value="ECO:0007669"/>
    <property type="project" value="TreeGrafter"/>
</dbReference>
<keyword evidence="4" id="KW-1003">Cell membrane</keyword>
<dbReference type="SUPFAM" id="SSF55874">
    <property type="entry name" value="ATPase domain of HSP90 chaperone/DNA topoisomerase II/histidine kinase"/>
    <property type="match status" value="1"/>
</dbReference>
<dbReference type="CDD" id="cd00082">
    <property type="entry name" value="HisKA"/>
    <property type="match status" value="1"/>
</dbReference>
<feature type="transmembrane region" description="Helical" evidence="12">
    <location>
        <begin position="12"/>
        <end position="33"/>
    </location>
</feature>
<dbReference type="PANTHER" id="PTHR42878:SF15">
    <property type="entry name" value="BACTERIOPHYTOCHROME"/>
    <property type="match status" value="1"/>
</dbReference>
<feature type="transmembrane region" description="Helical" evidence="12">
    <location>
        <begin position="311"/>
        <end position="330"/>
    </location>
</feature>
<dbReference type="SUPFAM" id="SSF47384">
    <property type="entry name" value="Homodimeric domain of signal transducing histidine kinase"/>
    <property type="match status" value="1"/>
</dbReference>
<evidence type="ECO:0000256" key="8">
    <source>
        <dbReference type="ARBA" id="ARBA00022777"/>
    </source>
</evidence>
<gene>
    <name evidence="15" type="ORF">SCARUB_03597</name>
</gene>
<dbReference type="InterPro" id="IPR005467">
    <property type="entry name" value="His_kinase_dom"/>
</dbReference>
<dbReference type="GO" id="GO:0000155">
    <property type="term" value="F:phosphorelay sensor kinase activity"/>
    <property type="evidence" value="ECO:0007669"/>
    <property type="project" value="InterPro"/>
</dbReference>
<evidence type="ECO:0000256" key="12">
    <source>
        <dbReference type="SAM" id="Phobius"/>
    </source>
</evidence>
<evidence type="ECO:0000256" key="11">
    <source>
        <dbReference type="SAM" id="Coils"/>
    </source>
</evidence>
<evidence type="ECO:0000256" key="4">
    <source>
        <dbReference type="ARBA" id="ARBA00022475"/>
    </source>
</evidence>
<accession>A0A1E3X6M6</accession>
<keyword evidence="7 12" id="KW-0812">Transmembrane</keyword>
<keyword evidence="11" id="KW-0175">Coiled coil</keyword>